<keyword evidence="2" id="KW-1185">Reference proteome</keyword>
<proteinExistence type="predicted"/>
<sequence length="82" mass="9294">MNFSTAKPIDNYLNFTDIEGVYCGVVQMERDVRELLFFSIETAILILLIQPECATCSGGYVQIQCQNDDTLQDLIDKLVDKL</sequence>
<organism evidence="1 2">
    <name type="scientific">Strongylus vulgaris</name>
    <name type="common">Blood worm</name>
    <dbReference type="NCBI Taxonomy" id="40348"/>
    <lineage>
        <taxon>Eukaryota</taxon>
        <taxon>Metazoa</taxon>
        <taxon>Ecdysozoa</taxon>
        <taxon>Nematoda</taxon>
        <taxon>Chromadorea</taxon>
        <taxon>Rhabditida</taxon>
        <taxon>Rhabditina</taxon>
        <taxon>Rhabditomorpha</taxon>
        <taxon>Strongyloidea</taxon>
        <taxon>Strongylidae</taxon>
        <taxon>Strongylus</taxon>
    </lineage>
</organism>
<dbReference type="AlphaFoldDB" id="A0A3P7J8B3"/>
<name>A0A3P7J8B3_STRVU</name>
<dbReference type="Proteomes" id="UP000270094">
    <property type="component" value="Unassembled WGS sequence"/>
</dbReference>
<dbReference type="OrthoDB" id="5800885at2759"/>
<evidence type="ECO:0000313" key="1">
    <source>
        <dbReference type="EMBL" id="VDM74154.1"/>
    </source>
</evidence>
<protein>
    <submittedName>
        <fullName evidence="1">Uncharacterized protein</fullName>
    </submittedName>
</protein>
<reference evidence="1 2" key="1">
    <citation type="submission" date="2018-11" db="EMBL/GenBank/DDBJ databases">
        <authorList>
            <consortium name="Pathogen Informatics"/>
        </authorList>
    </citation>
    <scope>NUCLEOTIDE SEQUENCE [LARGE SCALE GENOMIC DNA]</scope>
</reference>
<evidence type="ECO:0000313" key="2">
    <source>
        <dbReference type="Proteomes" id="UP000270094"/>
    </source>
</evidence>
<dbReference type="EMBL" id="UYYB01034424">
    <property type="protein sequence ID" value="VDM74154.1"/>
    <property type="molecule type" value="Genomic_DNA"/>
</dbReference>
<gene>
    <name evidence="1" type="ORF">SVUK_LOCUS9152</name>
</gene>
<accession>A0A3P7J8B3</accession>